<evidence type="ECO:0000313" key="2">
    <source>
        <dbReference type="Proteomes" id="UP000231092"/>
    </source>
</evidence>
<dbReference type="RefSeq" id="WP_100306792.1">
    <property type="nucleotide sequence ID" value="NZ_PGET01000001.1"/>
</dbReference>
<protein>
    <submittedName>
        <fullName evidence="1">Uncharacterized protein</fullName>
    </submittedName>
</protein>
<comment type="caution">
    <text evidence="1">The sequence shown here is derived from an EMBL/GenBank/DDBJ whole genome shotgun (WGS) entry which is preliminary data.</text>
</comment>
<dbReference type="Proteomes" id="UP000231092">
    <property type="component" value="Unassembled WGS sequence"/>
</dbReference>
<gene>
    <name evidence="1" type="ORF">H171_4159</name>
</gene>
<dbReference type="AlphaFoldDB" id="A0A2M8ZAV2"/>
<organism evidence="1 2">
    <name type="scientific">[Clostridium] celerecrescens 18A</name>
    <dbReference type="NCBI Taxonomy" id="1286362"/>
    <lineage>
        <taxon>Bacteria</taxon>
        <taxon>Bacillati</taxon>
        <taxon>Bacillota</taxon>
        <taxon>Clostridia</taxon>
        <taxon>Lachnospirales</taxon>
        <taxon>Lachnospiraceae</taxon>
        <taxon>Lacrimispora</taxon>
    </lineage>
</organism>
<dbReference type="OrthoDB" id="2068011at2"/>
<name>A0A2M8ZAV2_9FIRM</name>
<sequence length="192" mass="20819">MAECFILKGSGDGADLAVITAVAPDVLEGKVTVDREGNPLPGTMPNRGTGYHGVGSGLNTQGLYYYIGPGYYYENPTNNPWVYMTRAEVAATLGIEPWKMRGDVNICGVQGGIPIQNPDVSGTDRVRATGMSNWAGTINLQVRNWHFLNGVNWIQQDIPNYQPWNIKNGVDIGGVIGTFPDYSYLANGQTSF</sequence>
<proteinExistence type="predicted"/>
<evidence type="ECO:0000313" key="1">
    <source>
        <dbReference type="EMBL" id="PJJ30553.1"/>
    </source>
</evidence>
<reference evidence="1 2" key="1">
    <citation type="submission" date="2017-11" db="EMBL/GenBank/DDBJ databases">
        <title>Understudied soil microbes with underappreciated capabilities: Untangling the Clostridium saccharolyticum group.</title>
        <authorList>
            <person name="Leschine S."/>
        </authorList>
    </citation>
    <scope>NUCLEOTIDE SEQUENCE [LARGE SCALE GENOMIC DNA]</scope>
    <source>
        <strain evidence="1 2">18A</strain>
    </source>
</reference>
<accession>A0A2M8ZAV2</accession>
<dbReference type="EMBL" id="PGET01000001">
    <property type="protein sequence ID" value="PJJ30553.1"/>
    <property type="molecule type" value="Genomic_DNA"/>
</dbReference>